<comment type="subcellular location">
    <subcellularLocation>
        <location evidence="7">Cell membrane</location>
        <topology evidence="7">Single-pass membrane protein</topology>
    </subcellularLocation>
</comment>
<keyword evidence="1 7" id="KW-1003">Cell membrane</keyword>
<evidence type="ECO:0000313" key="9">
    <source>
        <dbReference type="Proteomes" id="UP000824175"/>
    </source>
</evidence>
<evidence type="ECO:0000256" key="1">
    <source>
        <dbReference type="ARBA" id="ARBA00022475"/>
    </source>
</evidence>
<sequence>MKKKNKLKIILIAFLTVVILVLGSLVFYHESLKGTGSQDEVVTITVEEGMSFNALLDELKAHDLIRNTMVAKIYLRLNTLNTLKANTYSLNKAMGTEEILRIVTEGDFNYLEKTNLLVQEGLTIPEVASRVAEVTGASQEEVLAKWADPSYLNELINTYWFLDDTILQEGILYPLEGYLYPETYIITSTNPTIEECTQMMLDMTDQHLSTYREDIANMNWTVHEFLTMASIIEREGQNETDYPKIAGVFMNRLNSRMLLQSDITVLYALGRTGVDVSYADLQTDSPYNTYMYEGLPIGPISNVSDPIMNALVHYEHHDYYYFYATPDGEVLYATTLAEHEENVRNHPWS</sequence>
<feature type="site" description="Important for catalytic activity" evidence="7">
    <location>
        <position position="235"/>
    </location>
</feature>
<dbReference type="NCBIfam" id="TIGR00247">
    <property type="entry name" value="endolytic transglycosylase MltG"/>
    <property type="match status" value="1"/>
</dbReference>
<evidence type="ECO:0000256" key="6">
    <source>
        <dbReference type="ARBA" id="ARBA00023316"/>
    </source>
</evidence>
<comment type="catalytic activity">
    <reaction evidence="7">
        <text>a peptidoglycan chain = a peptidoglycan chain with N-acetyl-1,6-anhydromuramyl-[peptide] at the reducing end + a peptidoglycan chain with N-acetylglucosamine at the non-reducing end.</text>
        <dbReference type="EC" id="4.2.2.29"/>
    </reaction>
</comment>
<accession>A0A9D1HNS2</accession>
<dbReference type="InterPro" id="IPR003770">
    <property type="entry name" value="MLTG-like"/>
</dbReference>
<protein>
    <recommendedName>
        <fullName evidence="7">Endolytic murein transglycosylase</fullName>
        <ecNumber evidence="7">4.2.2.29</ecNumber>
    </recommendedName>
    <alternativeName>
        <fullName evidence="7">Peptidoglycan lytic transglycosylase</fullName>
    </alternativeName>
    <alternativeName>
        <fullName evidence="7">Peptidoglycan polymerization terminase</fullName>
    </alternativeName>
</protein>
<evidence type="ECO:0000256" key="4">
    <source>
        <dbReference type="ARBA" id="ARBA00023136"/>
    </source>
</evidence>
<comment type="caution">
    <text evidence="8">The sequence shown here is derived from an EMBL/GenBank/DDBJ whole genome shotgun (WGS) entry which is preliminary data.</text>
</comment>
<dbReference type="GO" id="GO:0071555">
    <property type="term" value="P:cell wall organization"/>
    <property type="evidence" value="ECO:0007669"/>
    <property type="project" value="UniProtKB-KW"/>
</dbReference>
<keyword evidence="6 7" id="KW-0961">Cell wall biogenesis/degradation</keyword>
<keyword evidence="2 7" id="KW-0812">Transmembrane</keyword>
<dbReference type="Gene3D" id="3.30.1490.480">
    <property type="entry name" value="Endolytic murein transglycosylase"/>
    <property type="match status" value="1"/>
</dbReference>
<keyword evidence="4 7" id="KW-0472">Membrane</keyword>
<dbReference type="EMBL" id="DVMJ01000008">
    <property type="protein sequence ID" value="HIU12709.1"/>
    <property type="molecule type" value="Genomic_DNA"/>
</dbReference>
<dbReference type="PANTHER" id="PTHR30518:SF2">
    <property type="entry name" value="ENDOLYTIC MUREIN TRANSGLYCOSYLASE"/>
    <property type="match status" value="1"/>
</dbReference>
<comment type="similarity">
    <text evidence="7">Belongs to the transglycosylase MltG family.</text>
</comment>
<evidence type="ECO:0000256" key="5">
    <source>
        <dbReference type="ARBA" id="ARBA00023239"/>
    </source>
</evidence>
<dbReference type="PANTHER" id="PTHR30518">
    <property type="entry name" value="ENDOLYTIC MUREIN TRANSGLYCOSYLASE"/>
    <property type="match status" value="1"/>
</dbReference>
<dbReference type="Pfam" id="PF02618">
    <property type="entry name" value="YceG"/>
    <property type="match status" value="1"/>
</dbReference>
<dbReference type="GO" id="GO:0005886">
    <property type="term" value="C:plasma membrane"/>
    <property type="evidence" value="ECO:0007669"/>
    <property type="project" value="UniProtKB-SubCell"/>
</dbReference>
<comment type="function">
    <text evidence="7">Functions as a peptidoglycan terminase that cleaves nascent peptidoglycan strands endolytically to terminate their elongation.</text>
</comment>
<dbReference type="EC" id="4.2.2.29" evidence="7"/>
<dbReference type="AlphaFoldDB" id="A0A9D1HNS2"/>
<dbReference type="HAMAP" id="MF_02065">
    <property type="entry name" value="MltG"/>
    <property type="match status" value="1"/>
</dbReference>
<evidence type="ECO:0000256" key="3">
    <source>
        <dbReference type="ARBA" id="ARBA00022989"/>
    </source>
</evidence>
<keyword evidence="5 7" id="KW-0456">Lyase</keyword>
<evidence type="ECO:0000256" key="7">
    <source>
        <dbReference type="HAMAP-Rule" id="MF_02065"/>
    </source>
</evidence>
<keyword evidence="3 7" id="KW-1133">Transmembrane helix</keyword>
<organism evidence="8 9">
    <name type="scientific">Candidatus Fimiplasma intestinipullorum</name>
    <dbReference type="NCBI Taxonomy" id="2840825"/>
    <lineage>
        <taxon>Bacteria</taxon>
        <taxon>Bacillati</taxon>
        <taxon>Bacillota</taxon>
        <taxon>Clostridia</taxon>
        <taxon>Eubacteriales</taxon>
        <taxon>Candidatus Fimiplasma</taxon>
    </lineage>
</organism>
<evidence type="ECO:0000313" key="8">
    <source>
        <dbReference type="EMBL" id="HIU12709.1"/>
    </source>
</evidence>
<reference evidence="8" key="1">
    <citation type="submission" date="2020-10" db="EMBL/GenBank/DDBJ databases">
        <authorList>
            <person name="Gilroy R."/>
        </authorList>
    </citation>
    <scope>NUCLEOTIDE SEQUENCE</scope>
    <source>
        <strain evidence="8">CHK195-11698</strain>
    </source>
</reference>
<dbReference type="CDD" id="cd08010">
    <property type="entry name" value="MltG_like"/>
    <property type="match status" value="1"/>
</dbReference>
<gene>
    <name evidence="7 8" type="primary">mltG</name>
    <name evidence="8" type="ORF">IAD15_01385</name>
</gene>
<proteinExistence type="inferred from homology"/>
<feature type="transmembrane region" description="Helical" evidence="7">
    <location>
        <begin position="7"/>
        <end position="28"/>
    </location>
</feature>
<reference evidence="8" key="2">
    <citation type="journal article" date="2021" name="PeerJ">
        <title>Extensive microbial diversity within the chicken gut microbiome revealed by metagenomics and culture.</title>
        <authorList>
            <person name="Gilroy R."/>
            <person name="Ravi A."/>
            <person name="Getino M."/>
            <person name="Pursley I."/>
            <person name="Horton D.L."/>
            <person name="Alikhan N.F."/>
            <person name="Baker D."/>
            <person name="Gharbi K."/>
            <person name="Hall N."/>
            <person name="Watson M."/>
            <person name="Adriaenssens E.M."/>
            <person name="Foster-Nyarko E."/>
            <person name="Jarju S."/>
            <person name="Secka A."/>
            <person name="Antonio M."/>
            <person name="Oren A."/>
            <person name="Chaudhuri R.R."/>
            <person name="La Ragione R."/>
            <person name="Hildebrand F."/>
            <person name="Pallen M.J."/>
        </authorList>
    </citation>
    <scope>NUCLEOTIDE SEQUENCE</scope>
    <source>
        <strain evidence="8">CHK195-11698</strain>
    </source>
</reference>
<dbReference type="Proteomes" id="UP000824175">
    <property type="component" value="Unassembled WGS sequence"/>
</dbReference>
<evidence type="ECO:0000256" key="2">
    <source>
        <dbReference type="ARBA" id="ARBA00022692"/>
    </source>
</evidence>
<name>A0A9D1HNS2_9FIRM</name>
<dbReference type="GO" id="GO:0009252">
    <property type="term" value="P:peptidoglycan biosynthetic process"/>
    <property type="evidence" value="ECO:0007669"/>
    <property type="project" value="UniProtKB-UniRule"/>
</dbReference>
<dbReference type="GO" id="GO:0008932">
    <property type="term" value="F:lytic endotransglycosylase activity"/>
    <property type="evidence" value="ECO:0007669"/>
    <property type="project" value="UniProtKB-UniRule"/>
</dbReference>